<reference evidence="1 2" key="1">
    <citation type="journal article" date="2014" name="Appl. Environ. Microbiol.">
        <title>Insights into the Microbial Degradation of Rubber and Gutta-Percha by Analysis of the Complete Genome of Nocardia nova SH22a.</title>
        <authorList>
            <person name="Luo Q."/>
            <person name="Hiessl S."/>
            <person name="Poehlein A."/>
            <person name="Daniel R."/>
            <person name="Steinbuchel A."/>
        </authorList>
    </citation>
    <scope>NUCLEOTIDE SEQUENCE [LARGE SCALE GENOMIC DNA]</scope>
    <source>
        <strain evidence="1">SH22a</strain>
    </source>
</reference>
<gene>
    <name evidence="1" type="ORF">NONO_c43660</name>
</gene>
<protein>
    <submittedName>
        <fullName evidence="1">Uncharacterized protein</fullName>
    </submittedName>
</protein>
<accession>W5TIG9</accession>
<name>W5TIG9_9NOCA</name>
<dbReference type="Proteomes" id="UP000019150">
    <property type="component" value="Chromosome"/>
</dbReference>
<dbReference type="KEGG" id="nno:NONO_c43660"/>
<proteinExistence type="predicted"/>
<dbReference type="EMBL" id="CP006850">
    <property type="protein sequence ID" value="AHH19150.1"/>
    <property type="molecule type" value="Genomic_DNA"/>
</dbReference>
<organism evidence="1 2">
    <name type="scientific">Nocardia nova SH22a</name>
    <dbReference type="NCBI Taxonomy" id="1415166"/>
    <lineage>
        <taxon>Bacteria</taxon>
        <taxon>Bacillati</taxon>
        <taxon>Actinomycetota</taxon>
        <taxon>Actinomycetes</taxon>
        <taxon>Mycobacteriales</taxon>
        <taxon>Nocardiaceae</taxon>
        <taxon>Nocardia</taxon>
    </lineage>
</organism>
<dbReference type="HOGENOM" id="CLU_3313531_0_0_11"/>
<sequence>MRHDELSASRSKRPWIENGCARSHTLAHGFTDGLAQPVA</sequence>
<keyword evidence="2" id="KW-1185">Reference proteome</keyword>
<evidence type="ECO:0000313" key="1">
    <source>
        <dbReference type="EMBL" id="AHH19150.1"/>
    </source>
</evidence>
<dbReference type="AlphaFoldDB" id="W5TIG9"/>
<evidence type="ECO:0000313" key="2">
    <source>
        <dbReference type="Proteomes" id="UP000019150"/>
    </source>
</evidence>